<dbReference type="EMBL" id="KN818299">
    <property type="protein sequence ID" value="KIL60393.1"/>
    <property type="molecule type" value="Genomic_DNA"/>
</dbReference>
<dbReference type="Proteomes" id="UP000054549">
    <property type="component" value="Unassembled WGS sequence"/>
</dbReference>
<dbReference type="HOGENOM" id="CLU_1758350_0_0_1"/>
<keyword evidence="2" id="KW-1185">Reference proteome</keyword>
<sequence>MFVLLCSEQLLPVLDFEWVYLAVDIVNEKRGRCVRRRKGGHQQHVQHLKLTYTISELHPEWHYAGSDQQARVKDWVERISRGSWWYWTLPGSERGESEGVTSSGMSYSPFKRCFLTRVLASLPTVSAPPGSDPSDSFGMIDVYDVIDA</sequence>
<dbReference type="AlphaFoldDB" id="A0A0C2WVN1"/>
<name>A0A0C2WVN1_AMAMK</name>
<evidence type="ECO:0000313" key="2">
    <source>
        <dbReference type="Proteomes" id="UP000054549"/>
    </source>
</evidence>
<gene>
    <name evidence="1" type="ORF">M378DRAFT_919506</name>
</gene>
<proteinExistence type="predicted"/>
<reference evidence="1 2" key="1">
    <citation type="submission" date="2014-04" db="EMBL/GenBank/DDBJ databases">
        <title>Evolutionary Origins and Diversification of the Mycorrhizal Mutualists.</title>
        <authorList>
            <consortium name="DOE Joint Genome Institute"/>
            <consortium name="Mycorrhizal Genomics Consortium"/>
            <person name="Kohler A."/>
            <person name="Kuo A."/>
            <person name="Nagy L.G."/>
            <person name="Floudas D."/>
            <person name="Copeland A."/>
            <person name="Barry K.W."/>
            <person name="Cichocki N."/>
            <person name="Veneault-Fourrey C."/>
            <person name="LaButti K."/>
            <person name="Lindquist E.A."/>
            <person name="Lipzen A."/>
            <person name="Lundell T."/>
            <person name="Morin E."/>
            <person name="Murat C."/>
            <person name="Riley R."/>
            <person name="Ohm R."/>
            <person name="Sun H."/>
            <person name="Tunlid A."/>
            <person name="Henrissat B."/>
            <person name="Grigoriev I.V."/>
            <person name="Hibbett D.S."/>
            <person name="Martin F."/>
        </authorList>
    </citation>
    <scope>NUCLEOTIDE SEQUENCE [LARGE SCALE GENOMIC DNA]</scope>
    <source>
        <strain evidence="1 2">Koide BX008</strain>
    </source>
</reference>
<evidence type="ECO:0000313" key="1">
    <source>
        <dbReference type="EMBL" id="KIL60393.1"/>
    </source>
</evidence>
<dbReference type="InParanoid" id="A0A0C2WVN1"/>
<protein>
    <submittedName>
        <fullName evidence="1">Uncharacterized protein</fullName>
    </submittedName>
</protein>
<organism evidence="1 2">
    <name type="scientific">Amanita muscaria (strain Koide BX008)</name>
    <dbReference type="NCBI Taxonomy" id="946122"/>
    <lineage>
        <taxon>Eukaryota</taxon>
        <taxon>Fungi</taxon>
        <taxon>Dikarya</taxon>
        <taxon>Basidiomycota</taxon>
        <taxon>Agaricomycotina</taxon>
        <taxon>Agaricomycetes</taxon>
        <taxon>Agaricomycetidae</taxon>
        <taxon>Agaricales</taxon>
        <taxon>Pluteineae</taxon>
        <taxon>Amanitaceae</taxon>
        <taxon>Amanita</taxon>
    </lineage>
</organism>
<accession>A0A0C2WVN1</accession>